<evidence type="ECO:0000313" key="3">
    <source>
        <dbReference type="Proteomes" id="UP000295444"/>
    </source>
</evidence>
<dbReference type="Gene3D" id="3.40.50.1820">
    <property type="entry name" value="alpha/beta hydrolase"/>
    <property type="match status" value="1"/>
</dbReference>
<keyword evidence="2" id="KW-0378">Hydrolase</keyword>
<protein>
    <submittedName>
        <fullName evidence="2">Alpha/beta hydrolase family protein</fullName>
    </submittedName>
</protein>
<feature type="domain" description="AB hydrolase-1" evidence="1">
    <location>
        <begin position="12"/>
        <end position="194"/>
    </location>
</feature>
<name>A0A4V3CXZ3_LABRH</name>
<comment type="caution">
    <text evidence="2">The sequence shown here is derived from an EMBL/GenBank/DDBJ whole genome shotgun (WGS) entry which is preliminary data.</text>
</comment>
<dbReference type="AlphaFoldDB" id="A0A4V3CXZ3"/>
<dbReference type="InterPro" id="IPR029058">
    <property type="entry name" value="AB_hydrolase_fold"/>
</dbReference>
<evidence type="ECO:0000313" key="2">
    <source>
        <dbReference type="EMBL" id="TDP92148.1"/>
    </source>
</evidence>
<accession>A0A4V3CXZ3</accession>
<dbReference type="EMBL" id="SNXZ01000008">
    <property type="protein sequence ID" value="TDP92148.1"/>
    <property type="molecule type" value="Genomic_DNA"/>
</dbReference>
<dbReference type="Pfam" id="PF12697">
    <property type="entry name" value="Abhydrolase_6"/>
    <property type="match status" value="1"/>
</dbReference>
<dbReference type="InterPro" id="IPR000073">
    <property type="entry name" value="AB_hydrolase_1"/>
</dbReference>
<keyword evidence="3" id="KW-1185">Reference proteome</keyword>
<dbReference type="GO" id="GO:0016787">
    <property type="term" value="F:hydrolase activity"/>
    <property type="evidence" value="ECO:0007669"/>
    <property type="project" value="UniProtKB-KW"/>
</dbReference>
<dbReference type="SUPFAM" id="SSF53474">
    <property type="entry name" value="alpha/beta-Hydrolases"/>
    <property type="match status" value="1"/>
</dbReference>
<gene>
    <name evidence="2" type="ORF">EV186_108361</name>
</gene>
<dbReference type="Proteomes" id="UP000295444">
    <property type="component" value="Unassembled WGS sequence"/>
</dbReference>
<sequence>MWPAQGQTEAVVLVLHGGREHGRRPVHALSLAYLRMVPIAKAIARASAHRGVATWLLRDLVQGWNAPDLSPVADARWALERIRRRHPGVPILLVGHSMGGRVALRVADDEAVTAVCALAPWTPPGEPVDQLGGRLVLIAHGDADRVTDPRESYAYATRAKAVTDRVLRYDVRGEKHAMLLRAKDWNRLVTRFVLGALELEPFEVDVTKAMTQPAPGGLRIPL</sequence>
<proteinExistence type="predicted"/>
<organism evidence="2 3">
    <name type="scientific">Labedaea rhizosphaerae</name>
    <dbReference type="NCBI Taxonomy" id="598644"/>
    <lineage>
        <taxon>Bacteria</taxon>
        <taxon>Bacillati</taxon>
        <taxon>Actinomycetota</taxon>
        <taxon>Actinomycetes</taxon>
        <taxon>Pseudonocardiales</taxon>
        <taxon>Pseudonocardiaceae</taxon>
        <taxon>Labedaea</taxon>
    </lineage>
</organism>
<evidence type="ECO:0000259" key="1">
    <source>
        <dbReference type="Pfam" id="PF12697"/>
    </source>
</evidence>
<reference evidence="2 3" key="1">
    <citation type="submission" date="2019-03" db="EMBL/GenBank/DDBJ databases">
        <title>Genomic Encyclopedia of Type Strains, Phase IV (KMG-IV): sequencing the most valuable type-strain genomes for metagenomic binning, comparative biology and taxonomic classification.</title>
        <authorList>
            <person name="Goeker M."/>
        </authorList>
    </citation>
    <scope>NUCLEOTIDE SEQUENCE [LARGE SCALE GENOMIC DNA]</scope>
    <source>
        <strain evidence="2 3">DSM 45361</strain>
    </source>
</reference>